<comment type="caution">
    <text evidence="1">The sequence shown here is derived from an EMBL/GenBank/DDBJ whole genome shotgun (WGS) entry which is preliminary data.</text>
</comment>
<dbReference type="EMBL" id="CM039426">
    <property type="protein sequence ID" value="KAI4356305.1"/>
    <property type="molecule type" value="Genomic_DNA"/>
</dbReference>
<evidence type="ECO:0000313" key="2">
    <source>
        <dbReference type="Proteomes" id="UP000828941"/>
    </source>
</evidence>
<dbReference type="Proteomes" id="UP000828941">
    <property type="component" value="Chromosome 1"/>
</dbReference>
<organism evidence="1 2">
    <name type="scientific">Bauhinia variegata</name>
    <name type="common">Purple orchid tree</name>
    <name type="synonym">Phanera variegata</name>
    <dbReference type="NCBI Taxonomy" id="167791"/>
    <lineage>
        <taxon>Eukaryota</taxon>
        <taxon>Viridiplantae</taxon>
        <taxon>Streptophyta</taxon>
        <taxon>Embryophyta</taxon>
        <taxon>Tracheophyta</taxon>
        <taxon>Spermatophyta</taxon>
        <taxon>Magnoliopsida</taxon>
        <taxon>eudicotyledons</taxon>
        <taxon>Gunneridae</taxon>
        <taxon>Pentapetalae</taxon>
        <taxon>rosids</taxon>
        <taxon>fabids</taxon>
        <taxon>Fabales</taxon>
        <taxon>Fabaceae</taxon>
        <taxon>Cercidoideae</taxon>
        <taxon>Cercideae</taxon>
        <taxon>Bauhiniinae</taxon>
        <taxon>Bauhinia</taxon>
    </lineage>
</organism>
<sequence>MDANPNVDEELITVLSIDGGGIRGVIPGTILPHLETRLQELDHNGARLVDYFDYIAGTSTGSIVAALLTKPFQNGRPCTAKEINKFYRVEGPKIFSEEARNKPERVDPVERPSFLGKMFEHTKTLLSNAFEWALTKGFSPDYKSEPLCHAVEKILGDFLIADTLTNIVIPTYDMTNLLPRIYTTMKAKKMKCNTKLADVVIASTAAPFYFGPHRFPADGPQYVDGGVAANNPTLVAICEAARMTENHSTIKPLNYSKFLVLSIGTGSPKRDSCAIQYGGVLDWMNPINGAPLFIDVLMKASDDMVDNYIVSVLGNGENFLRIQAKELDLEKAKMDDASEANIDSLQRIAEDLLGKTFSRFNPETGFQTESTTTTYAEEIDKFARKLIAEKRRRNSCP</sequence>
<keyword evidence="2" id="KW-1185">Reference proteome</keyword>
<gene>
    <name evidence="1" type="ORF">L6164_000337</name>
</gene>
<reference evidence="1 2" key="1">
    <citation type="journal article" date="2022" name="DNA Res.">
        <title>Chromosomal-level genome assembly of the orchid tree Bauhinia variegata (Leguminosae; Cercidoideae) supports the allotetraploid origin hypothesis of Bauhinia.</title>
        <authorList>
            <person name="Zhong Y."/>
            <person name="Chen Y."/>
            <person name="Zheng D."/>
            <person name="Pang J."/>
            <person name="Liu Y."/>
            <person name="Luo S."/>
            <person name="Meng S."/>
            <person name="Qian L."/>
            <person name="Wei D."/>
            <person name="Dai S."/>
            <person name="Zhou R."/>
        </authorList>
    </citation>
    <scope>NUCLEOTIDE SEQUENCE [LARGE SCALE GENOMIC DNA]</scope>
    <source>
        <strain evidence="1">BV-YZ2020</strain>
    </source>
</reference>
<name>A0ACB9Q5Q1_BAUVA</name>
<protein>
    <submittedName>
        <fullName evidence="1">Uncharacterized protein</fullName>
    </submittedName>
</protein>
<accession>A0ACB9Q5Q1</accession>
<evidence type="ECO:0000313" key="1">
    <source>
        <dbReference type="EMBL" id="KAI4356305.1"/>
    </source>
</evidence>
<proteinExistence type="predicted"/>